<keyword evidence="5" id="KW-1185">Reference proteome</keyword>
<dbReference type="InterPro" id="IPR001638">
    <property type="entry name" value="Solute-binding_3/MltF_N"/>
</dbReference>
<dbReference type="PANTHER" id="PTHR35936">
    <property type="entry name" value="MEMBRANE-BOUND LYTIC MUREIN TRANSGLYCOSYLASE F"/>
    <property type="match status" value="1"/>
</dbReference>
<evidence type="ECO:0000259" key="3">
    <source>
        <dbReference type="SMART" id="SM00062"/>
    </source>
</evidence>
<organism evidence="4 5">
    <name type="scientific">Brachybacterium huguangmaarense</name>
    <dbReference type="NCBI Taxonomy" id="1652028"/>
    <lineage>
        <taxon>Bacteria</taxon>
        <taxon>Bacillati</taxon>
        <taxon>Actinomycetota</taxon>
        <taxon>Actinomycetes</taxon>
        <taxon>Micrococcales</taxon>
        <taxon>Dermabacteraceae</taxon>
        <taxon>Brachybacterium</taxon>
    </lineage>
</organism>
<name>A0ABY6G1T8_9MICO</name>
<dbReference type="PROSITE" id="PS51318">
    <property type="entry name" value="TAT"/>
    <property type="match status" value="1"/>
</dbReference>
<dbReference type="SUPFAM" id="SSF53850">
    <property type="entry name" value="Periplasmic binding protein-like II"/>
    <property type="match status" value="1"/>
</dbReference>
<dbReference type="EMBL" id="CP107020">
    <property type="protein sequence ID" value="UYG17163.1"/>
    <property type="molecule type" value="Genomic_DNA"/>
</dbReference>
<dbReference type="PROSITE" id="PS51257">
    <property type="entry name" value="PROKAR_LIPOPROTEIN"/>
    <property type="match status" value="1"/>
</dbReference>
<protein>
    <submittedName>
        <fullName evidence="4">Transporter substrate-binding domain-containing protein</fullName>
    </submittedName>
</protein>
<dbReference type="Gene3D" id="3.40.190.10">
    <property type="entry name" value="Periplasmic binding protein-like II"/>
    <property type="match status" value="2"/>
</dbReference>
<dbReference type="InterPro" id="IPR006311">
    <property type="entry name" value="TAT_signal"/>
</dbReference>
<feature type="signal peptide" evidence="2">
    <location>
        <begin position="1"/>
        <end position="22"/>
    </location>
</feature>
<gene>
    <name evidence="4" type="ORF">BRM3_01625</name>
</gene>
<evidence type="ECO:0000256" key="1">
    <source>
        <dbReference type="ARBA" id="ARBA00022729"/>
    </source>
</evidence>
<proteinExistence type="predicted"/>
<accession>A0ABY6G1T8</accession>
<evidence type="ECO:0000313" key="4">
    <source>
        <dbReference type="EMBL" id="UYG17163.1"/>
    </source>
</evidence>
<dbReference type="SMART" id="SM00062">
    <property type="entry name" value="PBPb"/>
    <property type="match status" value="1"/>
</dbReference>
<evidence type="ECO:0000256" key="2">
    <source>
        <dbReference type="SAM" id="SignalP"/>
    </source>
</evidence>
<dbReference type="Proteomes" id="UP001164305">
    <property type="component" value="Chromosome"/>
</dbReference>
<dbReference type="PANTHER" id="PTHR35936:SF34">
    <property type="entry name" value="ABC TRANSPORTER EXTRACELLULAR-BINDING PROTEIN YCKB-RELATED"/>
    <property type="match status" value="1"/>
</dbReference>
<dbReference type="RefSeq" id="WP_263594372.1">
    <property type="nucleotide sequence ID" value="NZ_CP107020.1"/>
</dbReference>
<feature type="domain" description="Solute-binding protein family 3/N-terminal" evidence="3">
    <location>
        <begin position="61"/>
        <end position="280"/>
    </location>
</feature>
<feature type="chain" id="PRO_5046565397" evidence="2">
    <location>
        <begin position="23"/>
        <end position="285"/>
    </location>
</feature>
<reference evidence="4" key="1">
    <citation type="submission" date="2022-10" db="EMBL/GenBank/DDBJ databases">
        <title>Whole-Genome Sequencing of Brachybacterium huguangmaarense BRM-3, Isolated from Betula schmidtii.</title>
        <authorList>
            <person name="Haam D."/>
        </authorList>
    </citation>
    <scope>NUCLEOTIDE SEQUENCE</scope>
    <source>
        <strain evidence="4">BRM-3</strain>
    </source>
</reference>
<sequence>MTSSIRPTRRGALALGSTAALAALLAACGPSQNRSEDGSVASDGGTAATDDLLASITSSGTVRIGIEGTYKPYAYHDDSGTLVGFEKDIADAIASGLGATPQFIETEWDSLIAGLDVGKYDIVINNVGITEEREKKYLFSEPYAKVSGRVAVAKDSDIQTLADVKGRTAAQTATSNWAQAMTDLGAQILPVQGFAEGVELVVQERADAIGNDLVSFTTYLQEQPDANIRLLDEELPTDSVVGVIMPKGQEDLQAKIDEILDGMKSDGSLSAIYQQWVGTDLTPQG</sequence>
<evidence type="ECO:0000313" key="5">
    <source>
        <dbReference type="Proteomes" id="UP001164305"/>
    </source>
</evidence>
<dbReference type="Pfam" id="PF00497">
    <property type="entry name" value="SBP_bac_3"/>
    <property type="match status" value="1"/>
</dbReference>
<keyword evidence="1 2" id="KW-0732">Signal</keyword>